<comment type="caution">
    <text evidence="1">The sequence shown here is derived from an EMBL/GenBank/DDBJ whole genome shotgun (WGS) entry which is preliminary data.</text>
</comment>
<reference evidence="1" key="1">
    <citation type="submission" date="2021-06" db="EMBL/GenBank/DDBJ databases">
        <authorList>
            <person name="Kallberg Y."/>
            <person name="Tangrot J."/>
            <person name="Rosling A."/>
        </authorList>
    </citation>
    <scope>NUCLEOTIDE SEQUENCE</scope>
    <source>
        <strain evidence="1">FL966</strain>
    </source>
</reference>
<organism evidence="1 2">
    <name type="scientific">Cetraspora pellucida</name>
    <dbReference type="NCBI Taxonomy" id="1433469"/>
    <lineage>
        <taxon>Eukaryota</taxon>
        <taxon>Fungi</taxon>
        <taxon>Fungi incertae sedis</taxon>
        <taxon>Mucoromycota</taxon>
        <taxon>Glomeromycotina</taxon>
        <taxon>Glomeromycetes</taxon>
        <taxon>Diversisporales</taxon>
        <taxon>Gigasporaceae</taxon>
        <taxon>Cetraspora</taxon>
    </lineage>
</organism>
<sequence length="181" mass="21450">EMVELVKEEWQEYYRQQYLQEIGETEEQEKKTAKENNQREKIKTGVKLEERQYEKEAGGYRPVGFYKQRQEIFICGNCSKELKGSLRNGRAKNRNNPVFWGLEVEEKILCLECVKNKYYEVISRERKKVLRKYLKRGVYAEASPLIFFPSNSRIKPFSPARKASRIITNPEIAQRTKNTKG</sequence>
<gene>
    <name evidence="1" type="ORF">CPELLU_LOCUS15716</name>
</gene>
<dbReference type="Proteomes" id="UP000789759">
    <property type="component" value="Unassembled WGS sequence"/>
</dbReference>
<feature type="non-terminal residue" evidence="1">
    <location>
        <position position="181"/>
    </location>
</feature>
<dbReference type="OrthoDB" id="10416383at2759"/>
<evidence type="ECO:0000313" key="1">
    <source>
        <dbReference type="EMBL" id="CAG8768445.1"/>
    </source>
</evidence>
<proteinExistence type="predicted"/>
<protein>
    <submittedName>
        <fullName evidence="1">6926_t:CDS:1</fullName>
    </submittedName>
</protein>
<evidence type="ECO:0000313" key="2">
    <source>
        <dbReference type="Proteomes" id="UP000789759"/>
    </source>
</evidence>
<name>A0A9N9J6S2_9GLOM</name>
<dbReference type="EMBL" id="CAJVQA010021352">
    <property type="protein sequence ID" value="CAG8768445.1"/>
    <property type="molecule type" value="Genomic_DNA"/>
</dbReference>
<dbReference type="AlphaFoldDB" id="A0A9N9J6S2"/>
<keyword evidence="2" id="KW-1185">Reference proteome</keyword>
<accession>A0A9N9J6S2</accession>